<evidence type="ECO:0000313" key="15">
    <source>
        <dbReference type="Proteomes" id="UP001329825"/>
    </source>
</evidence>
<evidence type="ECO:0000313" key="14">
    <source>
        <dbReference type="EMBL" id="WRT69980.1"/>
    </source>
</evidence>
<evidence type="ECO:0000256" key="3">
    <source>
        <dbReference type="ARBA" id="ARBA00006924"/>
    </source>
</evidence>
<dbReference type="InterPro" id="IPR050134">
    <property type="entry name" value="NAD-dep_sirtuin_deacylases"/>
</dbReference>
<dbReference type="Gene3D" id="3.30.1600.10">
    <property type="entry name" value="SIR2/SIRT2 'Small Domain"/>
    <property type="match status" value="1"/>
</dbReference>
<evidence type="ECO:0000256" key="6">
    <source>
        <dbReference type="ARBA" id="ARBA00022833"/>
    </source>
</evidence>
<dbReference type="PANTHER" id="PTHR11085:SF6">
    <property type="entry name" value="NAD-DEPENDENT PROTEIN DEACETYLASE SIRTUIN-2"/>
    <property type="match status" value="1"/>
</dbReference>
<feature type="binding site" evidence="11">
    <location>
        <position position="161"/>
    </location>
    <ligand>
        <name>Zn(2+)</name>
        <dbReference type="ChEBI" id="CHEBI:29105"/>
    </ligand>
</feature>
<dbReference type="InterPro" id="IPR017328">
    <property type="entry name" value="Sirtuin_class_I"/>
</dbReference>
<reference evidence="14 15" key="1">
    <citation type="submission" date="2024-01" db="EMBL/GenBank/DDBJ databases">
        <title>Comparative genomics of Cryptococcus and Kwoniella reveals pathogenesis evolution and contrasting modes of karyotype evolution via chromosome fusion or intercentromeric recombination.</title>
        <authorList>
            <person name="Coelho M.A."/>
            <person name="David-Palma M."/>
            <person name="Shea T."/>
            <person name="Bowers K."/>
            <person name="McGinley-Smith S."/>
            <person name="Mohammad A.W."/>
            <person name="Gnirke A."/>
            <person name="Yurkov A.M."/>
            <person name="Nowrousian M."/>
            <person name="Sun S."/>
            <person name="Cuomo C.A."/>
            <person name="Heitman J."/>
        </authorList>
    </citation>
    <scope>NUCLEOTIDE SEQUENCE [LARGE SCALE GENOMIC DNA]</scope>
    <source>
        <strain evidence="14">CBS 11374</strain>
    </source>
</reference>
<evidence type="ECO:0000256" key="7">
    <source>
        <dbReference type="ARBA" id="ARBA00022946"/>
    </source>
</evidence>
<feature type="domain" description="Deacetylase sirtuin-type" evidence="13">
    <location>
        <begin position="20"/>
        <end position="320"/>
    </location>
</feature>
<evidence type="ECO:0000256" key="5">
    <source>
        <dbReference type="ARBA" id="ARBA00022723"/>
    </source>
</evidence>
<dbReference type="EMBL" id="CP141890">
    <property type="protein sequence ID" value="WRT69980.1"/>
    <property type="molecule type" value="Genomic_DNA"/>
</dbReference>
<accession>A0ABZ1D9H2</accession>
<keyword evidence="7" id="KW-0809">Transit peptide</keyword>
<evidence type="ECO:0000256" key="11">
    <source>
        <dbReference type="PROSITE-ProRule" id="PRU00236"/>
    </source>
</evidence>
<gene>
    <name evidence="14" type="ORF">IL334_006973</name>
</gene>
<keyword evidence="15" id="KW-1185">Reference proteome</keyword>
<comment type="subcellular location">
    <subcellularLocation>
        <location evidence="2">Mitochondrion</location>
    </subcellularLocation>
</comment>
<dbReference type="Gene3D" id="3.40.50.1220">
    <property type="entry name" value="TPP-binding domain"/>
    <property type="match status" value="1"/>
</dbReference>
<dbReference type="InterPro" id="IPR029035">
    <property type="entry name" value="DHS-like_NAD/FAD-binding_dom"/>
</dbReference>
<keyword evidence="4 10" id="KW-0808">Transferase</keyword>
<dbReference type="GeneID" id="87959103"/>
<feature type="binding site" evidence="11">
    <location>
        <position position="197"/>
    </location>
    <ligand>
        <name>Zn(2+)</name>
        <dbReference type="ChEBI" id="CHEBI:29105"/>
    </ligand>
</feature>
<comment type="similarity">
    <text evidence="3 10">Belongs to the sirtuin family. Class I subfamily.</text>
</comment>
<feature type="binding site" evidence="11">
    <location>
        <position position="158"/>
    </location>
    <ligand>
        <name>Zn(2+)</name>
        <dbReference type="ChEBI" id="CHEBI:29105"/>
    </ligand>
</feature>
<dbReference type="InterPro" id="IPR026590">
    <property type="entry name" value="Ssirtuin_cat_dom"/>
</dbReference>
<keyword evidence="6 10" id="KW-0862">Zinc</keyword>
<keyword evidence="9" id="KW-0496">Mitochondrion</keyword>
<protein>
    <recommendedName>
        <fullName evidence="10">NAD-dependent protein deacetylase</fullName>
        <ecNumber evidence="10">2.3.1.286</ecNumber>
    </recommendedName>
</protein>
<evidence type="ECO:0000256" key="10">
    <source>
        <dbReference type="PIRNR" id="PIRNR037938"/>
    </source>
</evidence>
<feature type="active site" description="Proton acceptor" evidence="11">
    <location>
        <position position="150"/>
    </location>
</feature>
<feature type="region of interest" description="Disordered" evidence="12">
    <location>
        <begin position="339"/>
        <end position="365"/>
    </location>
</feature>
<dbReference type="PANTHER" id="PTHR11085">
    <property type="entry name" value="NAD-DEPENDENT PROTEIN DEACYLASE SIRTUIN-5, MITOCHONDRIAL-RELATED"/>
    <property type="match status" value="1"/>
</dbReference>
<dbReference type="Pfam" id="PF02146">
    <property type="entry name" value="SIR2"/>
    <property type="match status" value="1"/>
</dbReference>
<dbReference type="InterPro" id="IPR003000">
    <property type="entry name" value="Sirtuin"/>
</dbReference>
<evidence type="ECO:0000256" key="12">
    <source>
        <dbReference type="SAM" id="MobiDB-lite"/>
    </source>
</evidence>
<evidence type="ECO:0000256" key="4">
    <source>
        <dbReference type="ARBA" id="ARBA00022679"/>
    </source>
</evidence>
<feature type="binding site" evidence="11">
    <location>
        <position position="183"/>
    </location>
    <ligand>
        <name>Zn(2+)</name>
        <dbReference type="ChEBI" id="CHEBI:29105"/>
    </ligand>
</feature>
<comment type="catalytic activity">
    <reaction evidence="10">
        <text>N(6)-acetyl-L-lysyl-[protein] + NAD(+) + H2O = 2''-O-acetyl-ADP-D-ribose + nicotinamide + L-lysyl-[protein]</text>
        <dbReference type="Rhea" id="RHEA:43636"/>
        <dbReference type="Rhea" id="RHEA-COMP:9752"/>
        <dbReference type="Rhea" id="RHEA-COMP:10731"/>
        <dbReference type="ChEBI" id="CHEBI:15377"/>
        <dbReference type="ChEBI" id="CHEBI:17154"/>
        <dbReference type="ChEBI" id="CHEBI:29969"/>
        <dbReference type="ChEBI" id="CHEBI:57540"/>
        <dbReference type="ChEBI" id="CHEBI:61930"/>
        <dbReference type="ChEBI" id="CHEBI:83767"/>
        <dbReference type="EC" id="2.3.1.286"/>
    </reaction>
</comment>
<evidence type="ECO:0000259" key="13">
    <source>
        <dbReference type="PROSITE" id="PS50305"/>
    </source>
</evidence>
<dbReference type="PIRSF" id="PIRSF037938">
    <property type="entry name" value="SIR2_euk"/>
    <property type="match status" value="1"/>
</dbReference>
<dbReference type="Proteomes" id="UP001329825">
    <property type="component" value="Chromosome 10"/>
</dbReference>
<dbReference type="SUPFAM" id="SSF52467">
    <property type="entry name" value="DHS-like NAD/FAD-binding domain"/>
    <property type="match status" value="1"/>
</dbReference>
<name>A0ABZ1D9H2_9TREE</name>
<dbReference type="InterPro" id="IPR026591">
    <property type="entry name" value="Sirtuin_cat_small_dom_sf"/>
</dbReference>
<dbReference type="EC" id="2.3.1.286" evidence="10"/>
<dbReference type="RefSeq" id="XP_062794719.1">
    <property type="nucleotide sequence ID" value="XM_062938668.1"/>
</dbReference>
<dbReference type="CDD" id="cd01408">
    <property type="entry name" value="SIRT1"/>
    <property type="match status" value="1"/>
</dbReference>
<organism evidence="14 15">
    <name type="scientific">Kwoniella shivajii</name>
    <dbReference type="NCBI Taxonomy" id="564305"/>
    <lineage>
        <taxon>Eukaryota</taxon>
        <taxon>Fungi</taxon>
        <taxon>Dikarya</taxon>
        <taxon>Basidiomycota</taxon>
        <taxon>Agaricomycotina</taxon>
        <taxon>Tremellomycetes</taxon>
        <taxon>Tremellales</taxon>
        <taxon>Cryptococcaceae</taxon>
        <taxon>Kwoniella</taxon>
    </lineage>
</organism>
<evidence type="ECO:0000256" key="8">
    <source>
        <dbReference type="ARBA" id="ARBA00023027"/>
    </source>
</evidence>
<keyword evidence="5 10" id="KW-0479">Metal-binding</keyword>
<evidence type="ECO:0000256" key="9">
    <source>
        <dbReference type="ARBA" id="ARBA00023128"/>
    </source>
</evidence>
<evidence type="ECO:0000256" key="2">
    <source>
        <dbReference type="ARBA" id="ARBA00004173"/>
    </source>
</evidence>
<sequence length="390" mass="44008">MRRAHLHPLHSLQAEPGLEEDESVESLKRVAELISSGKAKNICLLLGAGISTSAGIPDFRSPNTGLYHNLQKLNLPFPEAVFELNFFNRNPEPFWTLAKELYPGKHFPTPTHYFLPLLHRHGLLKRVFTQNIDTLETLAGLPPDIIVEAHGSFANSHCLRCRREVDRDEVLKAGVRRGEVVRCSGNIKKKGKGEHACGGLVKPDIVFFGEGLPDRFFRLIPELKQCDLLLVIGTSLQVQPFASLVDRVPATCPRLLINREPVGPFSNLPSTRPTGFTKNLDKILHQESTGHNIGHESRDMYWEGDADEGISRIIDQLGWRDEFEELIENGKKQLEKQYEDAERLESQMEKKEAHTAEKKAKKGTEAVKEIVGEKTEGEDLEEAIRRQLRL</sequence>
<keyword evidence="8 10" id="KW-0520">NAD</keyword>
<proteinExistence type="inferred from homology"/>
<evidence type="ECO:0000256" key="1">
    <source>
        <dbReference type="ARBA" id="ARBA00001947"/>
    </source>
</evidence>
<dbReference type="PROSITE" id="PS50305">
    <property type="entry name" value="SIRTUIN"/>
    <property type="match status" value="1"/>
</dbReference>
<comment type="cofactor">
    <cofactor evidence="1 10">
        <name>Zn(2+)</name>
        <dbReference type="ChEBI" id="CHEBI:29105"/>
    </cofactor>
</comment>